<keyword evidence="1" id="KW-0846">Cobalamin</keyword>
<evidence type="ECO:0000256" key="3">
    <source>
        <dbReference type="ARBA" id="ARBA00023285"/>
    </source>
</evidence>
<keyword evidence="3" id="KW-0170">Cobalt</keyword>
<dbReference type="InterPro" id="IPR006396">
    <property type="entry name" value="Glu_mut_E"/>
</dbReference>
<dbReference type="GO" id="GO:0019670">
    <property type="term" value="P:anaerobic L-glutamate catabolic process"/>
    <property type="evidence" value="ECO:0007669"/>
    <property type="project" value="InterPro"/>
</dbReference>
<dbReference type="SUPFAM" id="SSF51703">
    <property type="entry name" value="Cobalamin (vitamin B12)-dependent enzymes"/>
    <property type="match status" value="1"/>
</dbReference>
<dbReference type="AlphaFoldDB" id="E2D2N9"/>
<dbReference type="Pfam" id="PF06368">
    <property type="entry name" value="Met_asp_mut_E"/>
    <property type="match status" value="1"/>
</dbReference>
<reference evidence="4" key="1">
    <citation type="journal article" date="2010" name="Biopolymers">
        <title>Cloning large natural product gene clusters from the environment: piecing environmental DNA gene clusters back together with TAR.</title>
        <authorList>
            <person name="Kim J.H."/>
            <person name="Feng Z."/>
            <person name="Bauer J.D."/>
            <person name="Kallifidas D."/>
            <person name="Calle P.Y."/>
            <person name="Brady S.F."/>
        </authorList>
    </citation>
    <scope>NUCLEOTIDE SEQUENCE</scope>
</reference>
<dbReference type="EMBL" id="GQ475284">
    <property type="protein sequence ID" value="ADK54903.1"/>
    <property type="molecule type" value="Genomic_DNA"/>
</dbReference>
<evidence type="ECO:0000256" key="2">
    <source>
        <dbReference type="ARBA" id="ARBA00023235"/>
    </source>
</evidence>
<name>E2D2N9_9BACT</name>
<sequence length="415" mass="43944">MTAAAPFGEFVTRAQSRGALVVQPRMGFGDPALMREGLAATKAAAATTVGTLTLDSYTRVGDDESVARALRENAPLNGYPIVALPRATSHAVLDGLRDATFPVQVRHGSARPEHIFAALIELGLDATEGGPVSYCLPYSRTPLRDAVASWRRGCRMLADTAGHGAVPHLESFGGCMLGQLCPPGLLVAISLLEGLFFAQHGLRSISLSYAQQQNPEQDRQALAALRRLAADRLSTVEWHIVLYAYMGVYPRTRGGALRLLGAAAELAVTAGAARLIVKTAAEAHRIPTIADNVEALELAAGRAAGVRRLPDEDGAEVYEEALALVDAVLSLDHDVGDALLAAFGRGLLDVPFCLHPDNAGRSRSYVDDHGRLLWSDTGAMPIPASRAGQPARRLTATGLLTALSGMQHRYDEGAP</sequence>
<dbReference type="GO" id="GO:0050097">
    <property type="term" value="F:methylaspartate mutase activity"/>
    <property type="evidence" value="ECO:0007669"/>
    <property type="project" value="InterPro"/>
</dbReference>
<evidence type="ECO:0000313" key="4">
    <source>
        <dbReference type="EMBL" id="ADK54903.1"/>
    </source>
</evidence>
<dbReference type="InterPro" id="IPR016176">
    <property type="entry name" value="Cbl-dep_enz_cat"/>
</dbReference>
<dbReference type="PIRSF" id="PIRSF001495">
    <property type="entry name" value="Met_asp_mut_epsi"/>
    <property type="match status" value="1"/>
</dbReference>
<dbReference type="GO" id="GO:0031419">
    <property type="term" value="F:cobalamin binding"/>
    <property type="evidence" value="ECO:0007669"/>
    <property type="project" value="UniProtKB-KW"/>
</dbReference>
<accession>E2D2N9</accession>
<evidence type="ECO:0000256" key="1">
    <source>
        <dbReference type="ARBA" id="ARBA00022628"/>
    </source>
</evidence>
<organism evidence="4">
    <name type="scientific">uncultured soil bacterium</name>
    <dbReference type="NCBI Taxonomy" id="164851"/>
    <lineage>
        <taxon>Bacteria</taxon>
        <taxon>environmental samples</taxon>
    </lineage>
</organism>
<proteinExistence type="predicted"/>
<keyword evidence="2" id="KW-0413">Isomerase</keyword>
<dbReference type="Gene3D" id="3.20.20.240">
    <property type="entry name" value="Methylmalonyl-CoA mutase"/>
    <property type="match status" value="1"/>
</dbReference>
<protein>
    <submittedName>
        <fullName evidence="4">Glutamate mutase subunit B</fullName>
    </submittedName>
</protein>